<evidence type="ECO:0000259" key="2">
    <source>
        <dbReference type="Pfam" id="PF13556"/>
    </source>
</evidence>
<protein>
    <submittedName>
        <fullName evidence="3">Helix-turn-helix domain-containing protein</fullName>
    </submittedName>
</protein>
<dbReference type="Pfam" id="PF13556">
    <property type="entry name" value="HTH_30"/>
    <property type="match status" value="1"/>
</dbReference>
<dbReference type="InterPro" id="IPR042070">
    <property type="entry name" value="PucR_C-HTH_sf"/>
</dbReference>
<evidence type="ECO:0000313" key="3">
    <source>
        <dbReference type="EMBL" id="MFD3955708.1"/>
    </source>
</evidence>
<evidence type="ECO:0000256" key="1">
    <source>
        <dbReference type="SAM" id="MobiDB-lite"/>
    </source>
</evidence>
<evidence type="ECO:0000313" key="4">
    <source>
        <dbReference type="Proteomes" id="UP001598300"/>
    </source>
</evidence>
<dbReference type="InterPro" id="IPR051448">
    <property type="entry name" value="CdaR-like_regulators"/>
</dbReference>
<keyword evidence="4" id="KW-1185">Reference proteome</keyword>
<dbReference type="EMBL" id="JBHXPM010000004">
    <property type="protein sequence ID" value="MFD3955708.1"/>
    <property type="molecule type" value="Genomic_DNA"/>
</dbReference>
<dbReference type="PANTHER" id="PTHR33744">
    <property type="entry name" value="CARBOHYDRATE DIACID REGULATOR"/>
    <property type="match status" value="1"/>
</dbReference>
<feature type="domain" description="PucR C-terminal helix-turn-helix" evidence="2">
    <location>
        <begin position="82"/>
        <end position="140"/>
    </location>
</feature>
<gene>
    <name evidence="3" type="ORF">ACFWR3_06435</name>
</gene>
<dbReference type="Proteomes" id="UP001598300">
    <property type="component" value="Unassembled WGS sequence"/>
</dbReference>
<organism evidence="3 4">
    <name type="scientific">Streptomyces bacillaris</name>
    <dbReference type="NCBI Taxonomy" id="68179"/>
    <lineage>
        <taxon>Bacteria</taxon>
        <taxon>Bacillati</taxon>
        <taxon>Actinomycetota</taxon>
        <taxon>Actinomycetes</taxon>
        <taxon>Kitasatosporales</taxon>
        <taxon>Streptomycetaceae</taxon>
        <taxon>Streptomyces</taxon>
    </lineage>
</organism>
<dbReference type="PANTHER" id="PTHR33744:SF1">
    <property type="entry name" value="DNA-BINDING TRANSCRIPTIONAL ACTIVATOR ADER"/>
    <property type="match status" value="1"/>
</dbReference>
<dbReference type="RefSeq" id="WP_244210044.1">
    <property type="nucleotide sequence ID" value="NZ_JBHVRE010000002.1"/>
</dbReference>
<dbReference type="InterPro" id="IPR025736">
    <property type="entry name" value="PucR_C-HTH_dom"/>
</dbReference>
<name>A0ABW6DXY5_9ACTN</name>
<proteinExistence type="predicted"/>
<feature type="region of interest" description="Disordered" evidence="1">
    <location>
        <begin position="1"/>
        <end position="33"/>
    </location>
</feature>
<accession>A0ABW6DXY5</accession>
<dbReference type="Gene3D" id="1.10.10.2840">
    <property type="entry name" value="PucR C-terminal helix-turn-helix domain"/>
    <property type="match status" value="1"/>
</dbReference>
<comment type="caution">
    <text evidence="3">The sequence shown here is derived from an EMBL/GenBank/DDBJ whole genome shotgun (WGS) entry which is preliminary data.</text>
</comment>
<reference evidence="3 4" key="1">
    <citation type="submission" date="2024-09" db="EMBL/GenBank/DDBJ databases">
        <title>The Natural Products Discovery Center: Release of the First 8490 Sequenced Strains for Exploring Actinobacteria Biosynthetic Diversity.</title>
        <authorList>
            <person name="Kalkreuter E."/>
            <person name="Kautsar S.A."/>
            <person name="Yang D."/>
            <person name="Bader C.D."/>
            <person name="Teijaro C.N."/>
            <person name="Fluegel L."/>
            <person name="Davis C.M."/>
            <person name="Simpson J.R."/>
            <person name="Lauterbach L."/>
            <person name="Steele A.D."/>
            <person name="Gui C."/>
            <person name="Meng S."/>
            <person name="Li G."/>
            <person name="Viehrig K."/>
            <person name="Ye F."/>
            <person name="Su P."/>
            <person name="Kiefer A.F."/>
            <person name="Nichols A."/>
            <person name="Cepeda A.J."/>
            <person name="Yan W."/>
            <person name="Fan B."/>
            <person name="Jiang Y."/>
            <person name="Adhikari A."/>
            <person name="Zheng C.-J."/>
            <person name="Schuster L."/>
            <person name="Cowan T.M."/>
            <person name="Smanski M.J."/>
            <person name="Chevrette M.G."/>
            <person name="De Carvalho L.P.S."/>
            <person name="Shen B."/>
        </authorList>
    </citation>
    <scope>NUCLEOTIDE SEQUENCE [LARGE SCALE GENOMIC DNA]</scope>
    <source>
        <strain evidence="3 4">NPDC058584</strain>
    </source>
</reference>
<sequence length="148" mass="15472">MRRETEAGGPHTGSAGDSYSGSAGGPGAEGLGAREALAPDGVAPDERWPAVLVAGAPELSVRLLAEVFGPLLALAPAERALLVGTLDAWLECGGSVGRAAVRLRCHRNTVFNRLRRLERLTSRSLSHPCELVETVLALEALRWAAGRG</sequence>